<dbReference type="GO" id="GO:0046653">
    <property type="term" value="P:tetrahydrofolate metabolic process"/>
    <property type="evidence" value="ECO:0007669"/>
    <property type="project" value="TreeGrafter"/>
</dbReference>
<dbReference type="Pfam" id="PF02310">
    <property type="entry name" value="B12-binding"/>
    <property type="match status" value="1"/>
</dbReference>
<dbReference type="InterPro" id="IPR003759">
    <property type="entry name" value="Cbl-bd_cap"/>
</dbReference>
<name>A0A7V5PRB0_CALAY</name>
<dbReference type="GO" id="GO:0046872">
    <property type="term" value="F:metal ion binding"/>
    <property type="evidence" value="ECO:0007669"/>
    <property type="project" value="UniProtKB-KW"/>
</dbReference>
<dbReference type="PROSITE" id="PS51332">
    <property type="entry name" value="B12_BINDING"/>
    <property type="match status" value="1"/>
</dbReference>
<dbReference type="InterPro" id="IPR050554">
    <property type="entry name" value="Met_Synthase/Corrinoid"/>
</dbReference>
<dbReference type="GO" id="GO:0005829">
    <property type="term" value="C:cytosol"/>
    <property type="evidence" value="ECO:0007669"/>
    <property type="project" value="TreeGrafter"/>
</dbReference>
<dbReference type="SMART" id="SM01018">
    <property type="entry name" value="B12-binding_2"/>
    <property type="match status" value="1"/>
</dbReference>
<evidence type="ECO:0000259" key="4">
    <source>
        <dbReference type="PROSITE" id="PS51337"/>
    </source>
</evidence>
<dbReference type="PANTHER" id="PTHR45833:SF1">
    <property type="entry name" value="METHIONINE SYNTHASE"/>
    <property type="match status" value="1"/>
</dbReference>
<evidence type="ECO:0000256" key="1">
    <source>
        <dbReference type="ARBA" id="ARBA00022723"/>
    </source>
</evidence>
<evidence type="ECO:0000259" key="3">
    <source>
        <dbReference type="PROSITE" id="PS51332"/>
    </source>
</evidence>
<protein>
    <submittedName>
        <fullName evidence="5">Cobalamin-binding protein</fullName>
    </submittedName>
</protein>
<dbReference type="PROSITE" id="PS51337">
    <property type="entry name" value="B12_BINDING_NTER"/>
    <property type="match status" value="1"/>
</dbReference>
<dbReference type="SUPFAM" id="SSF52242">
    <property type="entry name" value="Cobalamin (vitamin B12)-binding domain"/>
    <property type="match status" value="1"/>
</dbReference>
<dbReference type="Pfam" id="PF02607">
    <property type="entry name" value="B12-binding_2"/>
    <property type="match status" value="1"/>
</dbReference>
<accession>A0A7V5PRB0</accession>
<dbReference type="PANTHER" id="PTHR45833">
    <property type="entry name" value="METHIONINE SYNTHASE"/>
    <property type="match status" value="1"/>
</dbReference>
<gene>
    <name evidence="5" type="ORF">ENJ89_11480</name>
</gene>
<feature type="non-terminal residue" evidence="5">
    <location>
        <position position="1"/>
    </location>
</feature>
<evidence type="ECO:0000256" key="2">
    <source>
        <dbReference type="ARBA" id="ARBA00023285"/>
    </source>
</evidence>
<organism evidence="5">
    <name type="scientific">Caldithrix abyssi</name>
    <dbReference type="NCBI Taxonomy" id="187145"/>
    <lineage>
        <taxon>Bacteria</taxon>
        <taxon>Pseudomonadati</taxon>
        <taxon>Calditrichota</taxon>
        <taxon>Calditrichia</taxon>
        <taxon>Calditrichales</taxon>
        <taxon>Calditrichaceae</taxon>
        <taxon>Caldithrix</taxon>
    </lineage>
</organism>
<dbReference type="GO" id="GO:0050667">
    <property type="term" value="P:homocysteine metabolic process"/>
    <property type="evidence" value="ECO:0007669"/>
    <property type="project" value="TreeGrafter"/>
</dbReference>
<dbReference type="InterPro" id="IPR036594">
    <property type="entry name" value="Meth_synthase_dom"/>
</dbReference>
<evidence type="ECO:0000313" key="5">
    <source>
        <dbReference type="EMBL" id="HHJ53808.1"/>
    </source>
</evidence>
<dbReference type="EMBL" id="DROD01000725">
    <property type="protein sequence ID" value="HHJ53808.1"/>
    <property type="molecule type" value="Genomic_DNA"/>
</dbReference>
<dbReference type="Gene3D" id="1.10.1240.10">
    <property type="entry name" value="Methionine synthase domain"/>
    <property type="match status" value="1"/>
</dbReference>
<feature type="domain" description="B12-binding" evidence="3">
    <location>
        <begin position="87"/>
        <end position="206"/>
    </location>
</feature>
<sequence>KADQSTNYPPDMHGQKGASELTRELLAAGVSPDDILKKALMVGMKRIGDRFEVGKAYIPDLLIAAKAMYAAMAHLKPYFDSGAMQHRGTMIIATVQGDLHDIGKNLVKMVMEGEGWRVIDLGTNVPAEKILQALDEHPDSIVGLSALLTTTMLNMEPITRQVKQRFGHVPVYIGGAAVSQSFCDQIGADGYFPDPQSLAQYLRKHQ</sequence>
<proteinExistence type="predicted"/>
<dbReference type="AlphaFoldDB" id="A0A7V5PRB0"/>
<keyword evidence="1" id="KW-0479">Metal-binding</keyword>
<dbReference type="Proteomes" id="UP000886124">
    <property type="component" value="Unassembled WGS sequence"/>
</dbReference>
<reference evidence="5" key="1">
    <citation type="journal article" date="2020" name="mSystems">
        <title>Genome- and Community-Level Interaction Insights into Carbon Utilization and Element Cycling Functions of Hydrothermarchaeota in Hydrothermal Sediment.</title>
        <authorList>
            <person name="Zhou Z."/>
            <person name="Liu Y."/>
            <person name="Xu W."/>
            <person name="Pan J."/>
            <person name="Luo Z.H."/>
            <person name="Li M."/>
        </authorList>
    </citation>
    <scope>NUCLEOTIDE SEQUENCE [LARGE SCALE GENOMIC DNA]</scope>
    <source>
        <strain evidence="5">HyVt-527</strain>
    </source>
</reference>
<comment type="caution">
    <text evidence="5">The sequence shown here is derived from an EMBL/GenBank/DDBJ whole genome shotgun (WGS) entry which is preliminary data.</text>
</comment>
<feature type="domain" description="B12-binding N-terminal" evidence="4">
    <location>
        <begin position="1"/>
        <end position="87"/>
    </location>
</feature>
<dbReference type="Gene3D" id="3.40.50.280">
    <property type="entry name" value="Cobalamin-binding domain"/>
    <property type="match status" value="1"/>
</dbReference>
<dbReference type="InterPro" id="IPR036724">
    <property type="entry name" value="Cobalamin-bd_sf"/>
</dbReference>
<dbReference type="SUPFAM" id="SSF47644">
    <property type="entry name" value="Methionine synthase domain"/>
    <property type="match status" value="1"/>
</dbReference>
<dbReference type="GO" id="GO:0008705">
    <property type="term" value="F:methionine synthase activity"/>
    <property type="evidence" value="ECO:0007669"/>
    <property type="project" value="TreeGrafter"/>
</dbReference>
<dbReference type="InterPro" id="IPR006158">
    <property type="entry name" value="Cobalamin-bd"/>
</dbReference>
<dbReference type="GO" id="GO:0031419">
    <property type="term" value="F:cobalamin binding"/>
    <property type="evidence" value="ECO:0007669"/>
    <property type="project" value="InterPro"/>
</dbReference>
<keyword evidence="2" id="KW-0170">Cobalt</keyword>